<comment type="caution">
    <text evidence="2">The sequence shown here is derived from an EMBL/GenBank/DDBJ whole genome shotgun (WGS) entry which is preliminary data.</text>
</comment>
<organism evidence="2 3">
    <name type="scientific">Gigaspora margarita</name>
    <dbReference type="NCBI Taxonomy" id="4874"/>
    <lineage>
        <taxon>Eukaryota</taxon>
        <taxon>Fungi</taxon>
        <taxon>Fungi incertae sedis</taxon>
        <taxon>Mucoromycota</taxon>
        <taxon>Glomeromycotina</taxon>
        <taxon>Glomeromycetes</taxon>
        <taxon>Diversisporales</taxon>
        <taxon>Gigasporaceae</taxon>
        <taxon>Gigaspora</taxon>
    </lineage>
</organism>
<dbReference type="Proteomes" id="UP000789901">
    <property type="component" value="Unassembled WGS sequence"/>
</dbReference>
<proteinExistence type="predicted"/>
<name>A0ABN7XIK2_GIGMA</name>
<protein>
    <submittedName>
        <fullName evidence="2">19818_t:CDS:1</fullName>
    </submittedName>
</protein>
<reference evidence="2 3" key="1">
    <citation type="submission" date="2021-06" db="EMBL/GenBank/DDBJ databases">
        <authorList>
            <person name="Kallberg Y."/>
            <person name="Tangrot J."/>
            <person name="Rosling A."/>
        </authorList>
    </citation>
    <scope>NUCLEOTIDE SEQUENCE [LARGE SCALE GENOMIC DNA]</scope>
    <source>
        <strain evidence="2 3">120-4 pot B 10/14</strain>
    </source>
</reference>
<dbReference type="EMBL" id="CAJVQB010129291">
    <property type="protein sequence ID" value="CAG8853799.1"/>
    <property type="molecule type" value="Genomic_DNA"/>
</dbReference>
<feature type="non-terminal residue" evidence="2">
    <location>
        <position position="127"/>
    </location>
</feature>
<evidence type="ECO:0000256" key="1">
    <source>
        <dbReference type="SAM" id="Coils"/>
    </source>
</evidence>
<keyword evidence="3" id="KW-1185">Reference proteome</keyword>
<feature type="coiled-coil region" evidence="1">
    <location>
        <begin position="50"/>
        <end position="77"/>
    </location>
</feature>
<keyword evidence="1" id="KW-0175">Coiled coil</keyword>
<feature type="non-terminal residue" evidence="2">
    <location>
        <position position="1"/>
    </location>
</feature>
<gene>
    <name evidence="2" type="ORF">GMARGA_LOCUS42620</name>
</gene>
<evidence type="ECO:0000313" key="3">
    <source>
        <dbReference type="Proteomes" id="UP000789901"/>
    </source>
</evidence>
<evidence type="ECO:0000313" key="2">
    <source>
        <dbReference type="EMBL" id="CAG8853799.1"/>
    </source>
</evidence>
<accession>A0ABN7XIK2</accession>
<sequence>VKNKPELLEHKNDTDLDLNSQNLLMKTEIIQKDTEIDNLTKKVIDLNLINKERIKLINNLKDQLHDMESKIADKKRKYYFLVAKHKHELKSRDKRESDLYLYIILLKNRIQDLESMLDISTRFYKEN</sequence>